<dbReference type="Pfam" id="PF06271">
    <property type="entry name" value="RDD"/>
    <property type="match status" value="1"/>
</dbReference>
<accession>A0ABW2JN17</accession>
<comment type="caution">
    <text evidence="9">The sequence shown here is derived from an EMBL/GenBank/DDBJ whole genome shotgun (WGS) entry which is preliminary data.</text>
</comment>
<dbReference type="PANTHER" id="PTHR36115">
    <property type="entry name" value="PROLINE-RICH ANTIGEN HOMOLOG-RELATED"/>
    <property type="match status" value="1"/>
</dbReference>
<dbReference type="InterPro" id="IPR051791">
    <property type="entry name" value="Pra-immunoreactive"/>
</dbReference>
<dbReference type="InterPro" id="IPR010432">
    <property type="entry name" value="RDD"/>
</dbReference>
<evidence type="ECO:0000256" key="5">
    <source>
        <dbReference type="ARBA" id="ARBA00023136"/>
    </source>
</evidence>
<feature type="domain" description="RDD" evidence="8">
    <location>
        <begin position="62"/>
        <end position="189"/>
    </location>
</feature>
<evidence type="ECO:0000256" key="3">
    <source>
        <dbReference type="ARBA" id="ARBA00022692"/>
    </source>
</evidence>
<feature type="transmembrane region" description="Helical" evidence="7">
    <location>
        <begin position="102"/>
        <end position="125"/>
    </location>
</feature>
<dbReference type="EMBL" id="JBHTCF010000010">
    <property type="protein sequence ID" value="MFC7307112.1"/>
    <property type="molecule type" value="Genomic_DNA"/>
</dbReference>
<keyword evidence="10" id="KW-1185">Reference proteome</keyword>
<keyword evidence="3 7" id="KW-0812">Transmembrane</keyword>
<keyword evidence="5 7" id="KW-0472">Membrane</keyword>
<evidence type="ECO:0000313" key="10">
    <source>
        <dbReference type="Proteomes" id="UP001596523"/>
    </source>
</evidence>
<evidence type="ECO:0000256" key="2">
    <source>
        <dbReference type="ARBA" id="ARBA00022475"/>
    </source>
</evidence>
<evidence type="ECO:0000256" key="6">
    <source>
        <dbReference type="SAM" id="MobiDB-lite"/>
    </source>
</evidence>
<proteinExistence type="predicted"/>
<keyword evidence="4 7" id="KW-1133">Transmembrane helix</keyword>
<gene>
    <name evidence="9" type="ORF">ACFQVC_23145</name>
</gene>
<sequence length="205" mass="22810">MQHDSHSAPQQPSHAPHASQPPQPPHNGAQQTYAWVQHGPGQPPGYVYQSVQFAKIPPQALAGRGARLGARIIDLILWIACHMAVAIPLMPATDTASAAQTILLLGWLLLTFLCVFPFSILMYGTTLGKRLCGLRVVRSDPDKDLTYWRVLAREFMWLVAHIVPVLSFLNPLWCCWDKPLQQCLHDKLADTVVVQRNVPLDPYPA</sequence>
<comment type="subcellular location">
    <subcellularLocation>
        <location evidence="1">Cell membrane</location>
        <topology evidence="1">Multi-pass membrane protein</topology>
    </subcellularLocation>
</comment>
<evidence type="ECO:0000313" key="9">
    <source>
        <dbReference type="EMBL" id="MFC7307112.1"/>
    </source>
</evidence>
<name>A0ABW2JN17_9ACTN</name>
<feature type="region of interest" description="Disordered" evidence="6">
    <location>
        <begin position="1"/>
        <end position="31"/>
    </location>
</feature>
<keyword evidence="2" id="KW-1003">Cell membrane</keyword>
<reference evidence="10" key="1">
    <citation type="journal article" date="2019" name="Int. J. Syst. Evol. Microbiol.">
        <title>The Global Catalogue of Microorganisms (GCM) 10K type strain sequencing project: providing services to taxonomists for standard genome sequencing and annotation.</title>
        <authorList>
            <consortium name="The Broad Institute Genomics Platform"/>
            <consortium name="The Broad Institute Genome Sequencing Center for Infectious Disease"/>
            <person name="Wu L."/>
            <person name="Ma J."/>
        </authorList>
    </citation>
    <scope>NUCLEOTIDE SEQUENCE [LARGE SCALE GENOMIC DNA]</scope>
    <source>
        <strain evidence="10">SYNS20</strain>
    </source>
</reference>
<feature type="transmembrane region" description="Helical" evidence="7">
    <location>
        <begin position="72"/>
        <end position="90"/>
    </location>
</feature>
<dbReference type="SUPFAM" id="SSF81995">
    <property type="entry name" value="beta-sandwich domain of Sec23/24"/>
    <property type="match status" value="1"/>
</dbReference>
<evidence type="ECO:0000256" key="7">
    <source>
        <dbReference type="SAM" id="Phobius"/>
    </source>
</evidence>
<dbReference type="RefSeq" id="WP_381833464.1">
    <property type="nucleotide sequence ID" value="NZ_JBHTCF010000010.1"/>
</dbReference>
<evidence type="ECO:0000256" key="1">
    <source>
        <dbReference type="ARBA" id="ARBA00004651"/>
    </source>
</evidence>
<organism evidence="9 10">
    <name type="scientific">Streptomyces monticola</name>
    <dbReference type="NCBI Taxonomy" id="2666263"/>
    <lineage>
        <taxon>Bacteria</taxon>
        <taxon>Bacillati</taxon>
        <taxon>Actinomycetota</taxon>
        <taxon>Actinomycetes</taxon>
        <taxon>Kitasatosporales</taxon>
        <taxon>Streptomycetaceae</taxon>
        <taxon>Streptomyces</taxon>
    </lineage>
</organism>
<evidence type="ECO:0000259" key="8">
    <source>
        <dbReference type="Pfam" id="PF06271"/>
    </source>
</evidence>
<dbReference type="Proteomes" id="UP001596523">
    <property type="component" value="Unassembled WGS sequence"/>
</dbReference>
<feature type="compositionally biased region" description="Low complexity" evidence="6">
    <location>
        <begin position="7"/>
        <end position="18"/>
    </location>
</feature>
<protein>
    <submittedName>
        <fullName evidence="9">RDD family protein</fullName>
    </submittedName>
</protein>
<evidence type="ECO:0000256" key="4">
    <source>
        <dbReference type="ARBA" id="ARBA00022989"/>
    </source>
</evidence>